<evidence type="ECO:0000313" key="3">
    <source>
        <dbReference type="EMBL" id="MBP1991792.1"/>
    </source>
</evidence>
<dbReference type="Pfam" id="PF00248">
    <property type="entry name" value="Aldo_ket_red"/>
    <property type="match status" value="1"/>
</dbReference>
<reference evidence="3 4" key="1">
    <citation type="submission" date="2021-03" db="EMBL/GenBank/DDBJ databases">
        <title>Genomic Encyclopedia of Type Strains, Phase IV (KMG-IV): sequencing the most valuable type-strain genomes for metagenomic binning, comparative biology and taxonomic classification.</title>
        <authorList>
            <person name="Goeker M."/>
        </authorList>
    </citation>
    <scope>NUCLEOTIDE SEQUENCE [LARGE SCALE GENOMIC DNA]</scope>
    <source>
        <strain evidence="3 4">DSM 26048</strain>
    </source>
</reference>
<dbReference type="InterPro" id="IPR036812">
    <property type="entry name" value="NAD(P)_OxRdtase_dom_sf"/>
</dbReference>
<feature type="domain" description="NADP-dependent oxidoreductase" evidence="2">
    <location>
        <begin position="38"/>
        <end position="335"/>
    </location>
</feature>
<proteinExistence type="predicted"/>
<keyword evidence="1" id="KW-0560">Oxidoreductase</keyword>
<dbReference type="PANTHER" id="PTHR43364:SF4">
    <property type="entry name" value="NAD(P)-LINKED OXIDOREDUCTASE SUPERFAMILY PROTEIN"/>
    <property type="match status" value="1"/>
</dbReference>
<evidence type="ECO:0000259" key="2">
    <source>
        <dbReference type="Pfam" id="PF00248"/>
    </source>
</evidence>
<dbReference type="RefSeq" id="WP_209972520.1">
    <property type="nucleotide sequence ID" value="NZ_JAGGLB010000010.1"/>
</dbReference>
<sequence>MDYSIPNQSLYNIPFRHDEFNGMPFRSLGASGLRVPNVGLGTWKIGYPETGDGSRVDEQTAFQIFDRAVELGVTFWDTANRYNAASGNSERVIGNWFNANPGQRRNVVIATKMFGAMDGVTPNHSGLSRGNIIDSVYASLGRMRIDYIDVLYFHGFDGNTPIEESLAAVEDLVRQNLIRYFAVSNFSVEQLAAYQKVEQAMSVRCRVLAVQNQYDILAGERLQGVLDHAKGTGVSFIPWSPMARGLLTSRYLDPAKIGSGDRLHDEGDAAQPEAVMSILRQLAELAQDWDMELSQLVIAYMLTIPGMGTIIPSSSNLKQLESNAAAGRIVLSGEQQLRTADVLKELRNLK</sequence>
<evidence type="ECO:0000256" key="1">
    <source>
        <dbReference type="ARBA" id="ARBA00023002"/>
    </source>
</evidence>
<dbReference type="EMBL" id="JAGGLB010000010">
    <property type="protein sequence ID" value="MBP1991792.1"/>
    <property type="molecule type" value="Genomic_DNA"/>
</dbReference>
<dbReference type="Gene3D" id="3.20.20.100">
    <property type="entry name" value="NADP-dependent oxidoreductase domain"/>
    <property type="match status" value="1"/>
</dbReference>
<dbReference type="SUPFAM" id="SSF51430">
    <property type="entry name" value="NAD(P)-linked oxidoreductase"/>
    <property type="match status" value="1"/>
</dbReference>
<dbReference type="PANTHER" id="PTHR43364">
    <property type="entry name" value="NADH-SPECIFIC METHYLGLYOXAL REDUCTASE-RELATED"/>
    <property type="match status" value="1"/>
</dbReference>
<name>A0ABS4IW23_9BACL</name>
<accession>A0ABS4IW23</accession>
<comment type="caution">
    <text evidence="3">The sequence shown here is derived from an EMBL/GenBank/DDBJ whole genome shotgun (WGS) entry which is preliminary data.</text>
</comment>
<protein>
    <submittedName>
        <fullName evidence="3">Aryl-alcohol dehydrogenase-like predicted oxidoreductase</fullName>
    </submittedName>
</protein>
<organism evidence="3 4">
    <name type="scientific">Paenibacillus eucommiae</name>
    <dbReference type="NCBI Taxonomy" id="1355755"/>
    <lineage>
        <taxon>Bacteria</taxon>
        <taxon>Bacillati</taxon>
        <taxon>Bacillota</taxon>
        <taxon>Bacilli</taxon>
        <taxon>Bacillales</taxon>
        <taxon>Paenibacillaceae</taxon>
        <taxon>Paenibacillus</taxon>
    </lineage>
</organism>
<dbReference type="InterPro" id="IPR023210">
    <property type="entry name" value="NADP_OxRdtase_dom"/>
</dbReference>
<dbReference type="InterPro" id="IPR050523">
    <property type="entry name" value="AKR_Detox_Biosynth"/>
</dbReference>
<dbReference type="Proteomes" id="UP001519287">
    <property type="component" value="Unassembled WGS sequence"/>
</dbReference>
<evidence type="ECO:0000313" key="4">
    <source>
        <dbReference type="Proteomes" id="UP001519287"/>
    </source>
</evidence>
<gene>
    <name evidence="3" type="ORF">J2Z66_003399</name>
</gene>
<keyword evidence="4" id="KW-1185">Reference proteome</keyword>